<feature type="compositionally biased region" description="Polar residues" evidence="1">
    <location>
        <begin position="110"/>
        <end position="121"/>
    </location>
</feature>
<dbReference type="Proteomes" id="UP000268162">
    <property type="component" value="Unassembled WGS sequence"/>
</dbReference>
<accession>A0A4P9ZYC4</accession>
<organism evidence="3 4">
    <name type="scientific">Dimargaris cristalligena</name>
    <dbReference type="NCBI Taxonomy" id="215637"/>
    <lineage>
        <taxon>Eukaryota</taxon>
        <taxon>Fungi</taxon>
        <taxon>Fungi incertae sedis</taxon>
        <taxon>Zoopagomycota</taxon>
        <taxon>Kickxellomycotina</taxon>
        <taxon>Dimargaritomycetes</taxon>
        <taxon>Dimargaritales</taxon>
        <taxon>Dimargaritaceae</taxon>
        <taxon>Dimargaris</taxon>
    </lineage>
</organism>
<protein>
    <submittedName>
        <fullName evidence="3">Uncharacterized protein</fullName>
    </submittedName>
</protein>
<evidence type="ECO:0000313" key="3">
    <source>
        <dbReference type="EMBL" id="RKP38693.1"/>
    </source>
</evidence>
<dbReference type="AlphaFoldDB" id="A0A4P9ZYC4"/>
<feature type="region of interest" description="Disordered" evidence="1">
    <location>
        <begin position="84"/>
        <end position="150"/>
    </location>
</feature>
<dbReference type="EMBL" id="ML002338">
    <property type="protein sequence ID" value="RKP38693.1"/>
    <property type="molecule type" value="Genomic_DNA"/>
</dbReference>
<feature type="compositionally biased region" description="Polar residues" evidence="1">
    <location>
        <begin position="129"/>
        <end position="138"/>
    </location>
</feature>
<feature type="chain" id="PRO_5020605764" evidence="2">
    <location>
        <begin position="21"/>
        <end position="344"/>
    </location>
</feature>
<sequence length="344" mass="38105">MRACNIALLALAASSCGALALTSQQQYSIGDQLLSPNPFSDKYDVDKYSDWSSANSQYYSSDDEQYGEFNSNKSNYGKTIASTNPSVATWPYSEPPKTKPLGTESRRNSEPSSTIAQTDKNTGQEDNFKATNPHISPLNQPPSPPLTAYNPSSALQVVRQTPKYLAEQTRPNSPSAAYVYGAATISRETMPLAAQWCDETMELVVAKRDASESSSKFRKWFSPKGVVKSARFAINYAGLLFGKDATVVNAQSRLKNIFKAYSANVSSPYLIGPEKEMDTRGSMHLKFDWGENGYSAKLIPVEPDDYVHVGRKTYNALEDSMIEFLDDPLDKTMYEFLRTCNTDI</sequence>
<dbReference type="PROSITE" id="PS51257">
    <property type="entry name" value="PROKAR_LIPOPROTEIN"/>
    <property type="match status" value="1"/>
</dbReference>
<keyword evidence="2" id="KW-0732">Signal</keyword>
<name>A0A4P9ZYC4_9FUNG</name>
<gene>
    <name evidence="3" type="ORF">BJ085DRAFT_29948</name>
</gene>
<keyword evidence="4" id="KW-1185">Reference proteome</keyword>
<feature type="signal peptide" evidence="2">
    <location>
        <begin position="1"/>
        <end position="20"/>
    </location>
</feature>
<evidence type="ECO:0000256" key="1">
    <source>
        <dbReference type="SAM" id="MobiDB-lite"/>
    </source>
</evidence>
<evidence type="ECO:0000256" key="2">
    <source>
        <dbReference type="SAM" id="SignalP"/>
    </source>
</evidence>
<evidence type="ECO:0000313" key="4">
    <source>
        <dbReference type="Proteomes" id="UP000268162"/>
    </source>
</evidence>
<proteinExistence type="predicted"/>
<reference evidence="4" key="1">
    <citation type="journal article" date="2018" name="Nat. Microbiol.">
        <title>Leveraging single-cell genomics to expand the fungal tree of life.</title>
        <authorList>
            <person name="Ahrendt S.R."/>
            <person name="Quandt C.A."/>
            <person name="Ciobanu D."/>
            <person name="Clum A."/>
            <person name="Salamov A."/>
            <person name="Andreopoulos B."/>
            <person name="Cheng J.F."/>
            <person name="Woyke T."/>
            <person name="Pelin A."/>
            <person name="Henrissat B."/>
            <person name="Reynolds N.K."/>
            <person name="Benny G.L."/>
            <person name="Smith M.E."/>
            <person name="James T.Y."/>
            <person name="Grigoriev I.V."/>
        </authorList>
    </citation>
    <scope>NUCLEOTIDE SEQUENCE [LARGE SCALE GENOMIC DNA]</scope>
    <source>
        <strain evidence="4">RSA 468</strain>
    </source>
</reference>